<organism evidence="5 6">
    <name type="scientific">Rhynchospora breviuscula</name>
    <dbReference type="NCBI Taxonomy" id="2022672"/>
    <lineage>
        <taxon>Eukaryota</taxon>
        <taxon>Viridiplantae</taxon>
        <taxon>Streptophyta</taxon>
        <taxon>Embryophyta</taxon>
        <taxon>Tracheophyta</taxon>
        <taxon>Spermatophyta</taxon>
        <taxon>Magnoliopsida</taxon>
        <taxon>Liliopsida</taxon>
        <taxon>Poales</taxon>
        <taxon>Cyperaceae</taxon>
        <taxon>Cyperoideae</taxon>
        <taxon>Rhynchosporeae</taxon>
        <taxon>Rhynchospora</taxon>
    </lineage>
</organism>
<dbReference type="InterPro" id="IPR002885">
    <property type="entry name" value="PPR_rpt"/>
</dbReference>
<keyword evidence="2" id="KW-0677">Repeat</keyword>
<sequence>MGTRQLELFVKGRCKSGTLTKNEALQFFDRLLAANNPAPCIYYFNLIFTALTRLKNSNNHYVTVCSLFNRLTLIKGGSPSPDVCTYAILIDYCTRINRLQHGMIFFGRFIKAGQRAHSFIFTPLLKGLCSENKIGDAVAMVLQKMSKFDCPPNVISYNTVIDGLCKKDAVNRAFNLLEHMLSEGLVPNVVTYSSLIYGLCMTGEIRRAEEVLQQISSRGHPPNVVTYNILINGLCENGETEKAEKLLCYMVSQGLKPNVVTYNSLVDGFCKKGLLDKAVEMLQ</sequence>
<keyword evidence="6" id="KW-1185">Reference proteome</keyword>
<dbReference type="Proteomes" id="UP001151287">
    <property type="component" value="Unassembled WGS sequence"/>
</dbReference>
<dbReference type="Gene3D" id="1.25.40.10">
    <property type="entry name" value="Tetratricopeptide repeat domain"/>
    <property type="match status" value="2"/>
</dbReference>
<accession>A0A9Q0C7I7</accession>
<evidence type="ECO:0008006" key="7">
    <source>
        <dbReference type="Google" id="ProtNLM"/>
    </source>
</evidence>
<name>A0A9Q0C7I7_9POAL</name>
<evidence type="ECO:0000256" key="1">
    <source>
        <dbReference type="ARBA" id="ARBA00007626"/>
    </source>
</evidence>
<dbReference type="InterPro" id="IPR011990">
    <property type="entry name" value="TPR-like_helical_dom_sf"/>
</dbReference>
<feature type="repeat" description="PPR" evidence="4">
    <location>
        <begin position="117"/>
        <end position="152"/>
    </location>
</feature>
<dbReference type="Pfam" id="PF13041">
    <property type="entry name" value="PPR_2"/>
    <property type="match status" value="2"/>
</dbReference>
<evidence type="ECO:0000313" key="6">
    <source>
        <dbReference type="Proteomes" id="UP001151287"/>
    </source>
</evidence>
<dbReference type="EMBL" id="JAMQYH010000004">
    <property type="protein sequence ID" value="KAJ1688713.1"/>
    <property type="molecule type" value="Genomic_DNA"/>
</dbReference>
<feature type="repeat" description="PPR" evidence="4">
    <location>
        <begin position="188"/>
        <end position="222"/>
    </location>
</feature>
<gene>
    <name evidence="5" type="ORF">LUZ63_012868</name>
</gene>
<dbReference type="PANTHER" id="PTHR47941">
    <property type="entry name" value="PENTATRICOPEPTIDE REPEAT-CONTAINING PROTEIN 3, MITOCHONDRIAL"/>
    <property type="match status" value="1"/>
</dbReference>
<reference evidence="5" key="1">
    <citation type="journal article" date="2022" name="Cell">
        <title>Repeat-based holocentromeres influence genome architecture and karyotype evolution.</title>
        <authorList>
            <person name="Hofstatter P.G."/>
            <person name="Thangavel G."/>
            <person name="Lux T."/>
            <person name="Neumann P."/>
            <person name="Vondrak T."/>
            <person name="Novak P."/>
            <person name="Zhang M."/>
            <person name="Costa L."/>
            <person name="Castellani M."/>
            <person name="Scott A."/>
            <person name="Toegelov H."/>
            <person name="Fuchs J."/>
            <person name="Mata-Sucre Y."/>
            <person name="Dias Y."/>
            <person name="Vanzela A.L.L."/>
            <person name="Huettel B."/>
            <person name="Almeida C.C.S."/>
            <person name="Simkova H."/>
            <person name="Souza G."/>
            <person name="Pedrosa-Harand A."/>
            <person name="Macas J."/>
            <person name="Mayer K.F.X."/>
            <person name="Houben A."/>
            <person name="Marques A."/>
        </authorList>
    </citation>
    <scope>NUCLEOTIDE SEQUENCE</scope>
    <source>
        <strain evidence="5">RhyBre1mFocal</strain>
    </source>
</reference>
<feature type="repeat" description="PPR" evidence="4">
    <location>
        <begin position="223"/>
        <end position="257"/>
    </location>
</feature>
<dbReference type="FunFam" id="1.25.40.10:FF:000294">
    <property type="entry name" value="Pentatricopeptide repeat-containing protein At1g09900"/>
    <property type="match status" value="1"/>
</dbReference>
<protein>
    <recommendedName>
        <fullName evidence="7">Pentatricopeptide repeat-containing protein</fullName>
    </recommendedName>
</protein>
<comment type="similarity">
    <text evidence="1">Belongs to the PPR family. P subfamily.</text>
</comment>
<proteinExistence type="inferred from homology"/>
<evidence type="ECO:0000256" key="2">
    <source>
        <dbReference type="ARBA" id="ARBA00022737"/>
    </source>
</evidence>
<evidence type="ECO:0000313" key="5">
    <source>
        <dbReference type="EMBL" id="KAJ1688713.1"/>
    </source>
</evidence>
<dbReference type="OrthoDB" id="680059at2759"/>
<feature type="repeat" description="PPR" evidence="4">
    <location>
        <begin position="258"/>
        <end position="283"/>
    </location>
</feature>
<feature type="repeat" description="PPR" evidence="4">
    <location>
        <begin position="153"/>
        <end position="187"/>
    </location>
</feature>
<dbReference type="AlphaFoldDB" id="A0A9Q0C7I7"/>
<evidence type="ECO:0000256" key="3">
    <source>
        <dbReference type="ARBA" id="ARBA00022946"/>
    </source>
</evidence>
<evidence type="ECO:0000256" key="4">
    <source>
        <dbReference type="PROSITE-ProRule" id="PRU00708"/>
    </source>
</evidence>
<comment type="caution">
    <text evidence="5">The sequence shown here is derived from an EMBL/GenBank/DDBJ whole genome shotgun (WGS) entry which is preliminary data.</text>
</comment>
<keyword evidence="3" id="KW-0809">Transit peptide</keyword>
<dbReference type="PROSITE" id="PS51375">
    <property type="entry name" value="PPR"/>
    <property type="match status" value="5"/>
</dbReference>
<dbReference type="NCBIfam" id="TIGR00756">
    <property type="entry name" value="PPR"/>
    <property type="match status" value="5"/>
</dbReference>